<dbReference type="SMART" id="SM00249">
    <property type="entry name" value="PHD"/>
    <property type="match status" value="1"/>
</dbReference>
<organism evidence="7 8">
    <name type="scientific">Nadsonia fulvescens var. elongata DSM 6958</name>
    <dbReference type="NCBI Taxonomy" id="857566"/>
    <lineage>
        <taxon>Eukaryota</taxon>
        <taxon>Fungi</taxon>
        <taxon>Dikarya</taxon>
        <taxon>Ascomycota</taxon>
        <taxon>Saccharomycotina</taxon>
        <taxon>Dipodascomycetes</taxon>
        <taxon>Dipodascales</taxon>
        <taxon>Dipodascales incertae sedis</taxon>
        <taxon>Nadsonia</taxon>
    </lineage>
</organism>
<dbReference type="InterPro" id="IPR019787">
    <property type="entry name" value="Znf_PHD-finger"/>
</dbReference>
<dbReference type="GO" id="GO:0032221">
    <property type="term" value="C:Rpd3S complex"/>
    <property type="evidence" value="ECO:0007669"/>
    <property type="project" value="TreeGrafter"/>
</dbReference>
<proteinExistence type="predicted"/>
<dbReference type="Gene3D" id="3.30.40.10">
    <property type="entry name" value="Zinc/RING finger domain, C3HC4 (zinc finger)"/>
    <property type="match status" value="1"/>
</dbReference>
<accession>A0A1E3PHA9</accession>
<keyword evidence="3" id="KW-0862">Zinc</keyword>
<dbReference type="InterPro" id="IPR019786">
    <property type="entry name" value="Zinc_finger_PHD-type_CS"/>
</dbReference>
<evidence type="ECO:0000313" key="7">
    <source>
        <dbReference type="EMBL" id="ODQ64795.1"/>
    </source>
</evidence>
<evidence type="ECO:0000313" key="8">
    <source>
        <dbReference type="Proteomes" id="UP000095009"/>
    </source>
</evidence>
<gene>
    <name evidence="7" type="ORF">NADFUDRAFT_52418</name>
</gene>
<dbReference type="Proteomes" id="UP000095009">
    <property type="component" value="Unassembled WGS sequence"/>
</dbReference>
<evidence type="ECO:0000256" key="2">
    <source>
        <dbReference type="ARBA" id="ARBA00022771"/>
    </source>
</evidence>
<protein>
    <recommendedName>
        <fullName evidence="6">PHD-type domain-containing protein</fullName>
    </recommendedName>
</protein>
<dbReference type="InterPro" id="IPR013083">
    <property type="entry name" value="Znf_RING/FYVE/PHD"/>
</dbReference>
<sequence length="640" mass="71453">MTSTVPHQEVKTITDVNEKNTGGASESKDLKRVSQSNETSMLKPSNLVAKSQPNHKLPSISIDTDNNNIDEHNISRRKRVARSNFVVNYCTVGVENFAFGDTDSVEISPMEKRVAKQTRKRPAKSPSPTKKETSKRKLDTLLTDDSFMVTLKTNSRRSEKLQSDEDRSSNNNSLTPNGIKTSQSNSDSPNDKHKTKLIIKLPKKSNGEVDEVEHITISDNVPAADDRHMIEENDIADGEEEDQAVDNEDFCSACGGIGNFLCCERCPKSFHFTCLNPPIESDNLPEGEWFCSECVAMRTPLIPQTRGIFSSLLNYASKKNPFQFTLPKNMVKGRSTAFENSVIKVEDLPIKVESTLAGKSEISNAPETLLSPNAVNGTTGRRPRVTKNKQEKPAVSTKLNGQEVVDKAAVETNTPTAVSLPTPPFFDSEYDNGRVRAKISKLINKKFGSETIIYRLPENGVILDFVEAIENQNMIENLQGKWTPTNTLLALDKFAEEGFIEKAYLKEESKLRFGLTSYKAEIGNVYFLQSENMNTENVQLERKNLAKYNMREDIESLLETAMNTNLQANVFDTPSSVSDSDDDDIIAIKSDHSSDSKSSRSVTQDSTDNEVEHIDLLAIKRLIKLKGRNTLMDFLHTHKK</sequence>
<dbReference type="AlphaFoldDB" id="A0A1E3PHA9"/>
<dbReference type="Pfam" id="PF00628">
    <property type="entry name" value="PHD"/>
    <property type="match status" value="1"/>
</dbReference>
<feature type="compositionally biased region" description="Basic and acidic residues" evidence="5">
    <location>
        <begin position="8"/>
        <end position="18"/>
    </location>
</feature>
<dbReference type="PANTHER" id="PTHR47636">
    <property type="entry name" value="TRANSCRIPTIONAL REGULATORY PROTEIN RCO1"/>
    <property type="match status" value="1"/>
</dbReference>
<feature type="compositionally biased region" description="Basic and acidic residues" evidence="5">
    <location>
        <begin position="156"/>
        <end position="168"/>
    </location>
</feature>
<evidence type="ECO:0000256" key="5">
    <source>
        <dbReference type="SAM" id="MobiDB-lite"/>
    </source>
</evidence>
<evidence type="ECO:0000256" key="1">
    <source>
        <dbReference type="ARBA" id="ARBA00022723"/>
    </source>
</evidence>
<dbReference type="InterPro" id="IPR011011">
    <property type="entry name" value="Znf_FYVE_PHD"/>
</dbReference>
<dbReference type="SUPFAM" id="SSF57903">
    <property type="entry name" value="FYVE/PHD zinc finger"/>
    <property type="match status" value="1"/>
</dbReference>
<dbReference type="InterPro" id="IPR052819">
    <property type="entry name" value="Chromatin_regulatory_protein"/>
</dbReference>
<reference evidence="7 8" key="1">
    <citation type="journal article" date="2016" name="Proc. Natl. Acad. Sci. U.S.A.">
        <title>Comparative genomics of biotechnologically important yeasts.</title>
        <authorList>
            <person name="Riley R."/>
            <person name="Haridas S."/>
            <person name="Wolfe K.H."/>
            <person name="Lopes M.R."/>
            <person name="Hittinger C.T."/>
            <person name="Goeker M."/>
            <person name="Salamov A.A."/>
            <person name="Wisecaver J.H."/>
            <person name="Long T.M."/>
            <person name="Calvey C.H."/>
            <person name="Aerts A.L."/>
            <person name="Barry K.W."/>
            <person name="Choi C."/>
            <person name="Clum A."/>
            <person name="Coughlan A.Y."/>
            <person name="Deshpande S."/>
            <person name="Douglass A.P."/>
            <person name="Hanson S.J."/>
            <person name="Klenk H.-P."/>
            <person name="LaButti K.M."/>
            <person name="Lapidus A."/>
            <person name="Lindquist E.A."/>
            <person name="Lipzen A.M."/>
            <person name="Meier-Kolthoff J.P."/>
            <person name="Ohm R.A."/>
            <person name="Otillar R.P."/>
            <person name="Pangilinan J.L."/>
            <person name="Peng Y."/>
            <person name="Rokas A."/>
            <person name="Rosa C.A."/>
            <person name="Scheuner C."/>
            <person name="Sibirny A.A."/>
            <person name="Slot J.C."/>
            <person name="Stielow J.B."/>
            <person name="Sun H."/>
            <person name="Kurtzman C.P."/>
            <person name="Blackwell M."/>
            <person name="Grigoriev I.V."/>
            <person name="Jeffries T.W."/>
        </authorList>
    </citation>
    <scope>NUCLEOTIDE SEQUENCE [LARGE SCALE GENOMIC DNA]</scope>
    <source>
        <strain evidence="7 8">DSM 6958</strain>
    </source>
</reference>
<keyword evidence="2 4" id="KW-0863">Zinc-finger</keyword>
<feature type="region of interest" description="Disordered" evidence="5">
    <location>
        <begin position="1"/>
        <end position="69"/>
    </location>
</feature>
<feature type="compositionally biased region" description="Polar residues" evidence="5">
    <location>
        <begin position="33"/>
        <end position="54"/>
    </location>
</feature>
<feature type="domain" description="PHD-type" evidence="6">
    <location>
        <begin position="248"/>
        <end position="297"/>
    </location>
</feature>
<feature type="compositionally biased region" description="Polar residues" evidence="5">
    <location>
        <begin position="367"/>
        <end position="379"/>
    </location>
</feature>
<dbReference type="InterPro" id="IPR001965">
    <property type="entry name" value="Znf_PHD"/>
</dbReference>
<dbReference type="GO" id="GO:0008270">
    <property type="term" value="F:zinc ion binding"/>
    <property type="evidence" value="ECO:0007669"/>
    <property type="project" value="UniProtKB-KW"/>
</dbReference>
<dbReference type="PROSITE" id="PS50016">
    <property type="entry name" value="ZF_PHD_2"/>
    <property type="match status" value="1"/>
</dbReference>
<dbReference type="CDD" id="cd15535">
    <property type="entry name" value="PHD1_Rco1"/>
    <property type="match status" value="1"/>
</dbReference>
<dbReference type="GO" id="GO:0006357">
    <property type="term" value="P:regulation of transcription by RNA polymerase II"/>
    <property type="evidence" value="ECO:0007669"/>
    <property type="project" value="TreeGrafter"/>
</dbReference>
<feature type="region of interest" description="Disordered" evidence="5">
    <location>
        <begin position="367"/>
        <end position="400"/>
    </location>
</feature>
<dbReference type="PANTHER" id="PTHR47636:SF1">
    <property type="entry name" value="TRANSCRIPTIONAL REGULATORY PROTEIN RCO1"/>
    <property type="match status" value="1"/>
</dbReference>
<feature type="compositionally biased region" description="Basic and acidic residues" evidence="5">
    <location>
        <begin position="129"/>
        <end position="139"/>
    </location>
</feature>
<name>A0A1E3PHA9_9ASCO</name>
<feature type="region of interest" description="Disordered" evidence="5">
    <location>
        <begin position="111"/>
        <end position="193"/>
    </location>
</feature>
<evidence type="ECO:0000256" key="3">
    <source>
        <dbReference type="ARBA" id="ARBA00022833"/>
    </source>
</evidence>
<keyword evidence="1" id="KW-0479">Metal-binding</keyword>
<evidence type="ECO:0000256" key="4">
    <source>
        <dbReference type="PROSITE-ProRule" id="PRU00146"/>
    </source>
</evidence>
<dbReference type="STRING" id="857566.A0A1E3PHA9"/>
<evidence type="ECO:0000259" key="6">
    <source>
        <dbReference type="PROSITE" id="PS50016"/>
    </source>
</evidence>
<keyword evidence="8" id="KW-1185">Reference proteome</keyword>
<dbReference type="PROSITE" id="PS01359">
    <property type="entry name" value="ZF_PHD_1"/>
    <property type="match status" value="1"/>
</dbReference>
<dbReference type="EMBL" id="KV454411">
    <property type="protein sequence ID" value="ODQ64795.1"/>
    <property type="molecule type" value="Genomic_DNA"/>
</dbReference>
<dbReference type="OrthoDB" id="5876363at2759"/>
<feature type="compositionally biased region" description="Polar residues" evidence="5">
    <location>
        <begin position="169"/>
        <end position="188"/>
    </location>
</feature>